<feature type="transmembrane region" description="Helical" evidence="4">
    <location>
        <begin position="232"/>
        <end position="252"/>
    </location>
</feature>
<comment type="caution">
    <text evidence="6">The sequence shown here is derived from an EMBL/GenBank/DDBJ whole genome shotgun (WGS) entry which is preliminary data.</text>
</comment>
<evidence type="ECO:0000256" key="2">
    <source>
        <dbReference type="ARBA" id="ARBA00006727"/>
    </source>
</evidence>
<feature type="transmembrane region" description="Helical" evidence="4">
    <location>
        <begin position="176"/>
        <end position="194"/>
    </location>
</feature>
<dbReference type="PANTHER" id="PTHR11360">
    <property type="entry name" value="MONOCARBOXYLATE TRANSPORTER"/>
    <property type="match status" value="1"/>
</dbReference>
<organism evidence="6 7">
    <name type="scientific">Rhynchosporium graminicola</name>
    <dbReference type="NCBI Taxonomy" id="2792576"/>
    <lineage>
        <taxon>Eukaryota</taxon>
        <taxon>Fungi</taxon>
        <taxon>Dikarya</taxon>
        <taxon>Ascomycota</taxon>
        <taxon>Pezizomycotina</taxon>
        <taxon>Leotiomycetes</taxon>
        <taxon>Helotiales</taxon>
        <taxon>Ploettnerulaceae</taxon>
        <taxon>Rhynchosporium</taxon>
    </lineage>
</organism>
<dbReference type="Pfam" id="PF07690">
    <property type="entry name" value="MFS_1"/>
    <property type="match status" value="1"/>
</dbReference>
<feature type="transmembrane region" description="Helical" evidence="4">
    <location>
        <begin position="435"/>
        <end position="456"/>
    </location>
</feature>
<evidence type="ECO:0000256" key="4">
    <source>
        <dbReference type="SAM" id="Phobius"/>
    </source>
</evidence>
<gene>
    <name evidence="6" type="ORF">RCO7_08964</name>
</gene>
<dbReference type="GO" id="GO:0016020">
    <property type="term" value="C:membrane"/>
    <property type="evidence" value="ECO:0007669"/>
    <property type="project" value="UniProtKB-SubCell"/>
</dbReference>
<evidence type="ECO:0000256" key="1">
    <source>
        <dbReference type="ARBA" id="ARBA00004141"/>
    </source>
</evidence>
<dbReference type="GO" id="GO:0022857">
    <property type="term" value="F:transmembrane transporter activity"/>
    <property type="evidence" value="ECO:0007669"/>
    <property type="project" value="InterPro"/>
</dbReference>
<name>A0A1E1LJK4_9HELO</name>
<feature type="transmembrane region" description="Helical" evidence="4">
    <location>
        <begin position="372"/>
        <end position="392"/>
    </location>
</feature>
<comment type="subcellular location">
    <subcellularLocation>
        <location evidence="1">Membrane</location>
        <topology evidence="1">Multi-pass membrane protein</topology>
    </subcellularLocation>
</comment>
<feature type="transmembrane region" description="Helical" evidence="4">
    <location>
        <begin position="398"/>
        <end position="423"/>
    </location>
</feature>
<comment type="similarity">
    <text evidence="2">Belongs to the major facilitator superfamily. Monocarboxylate porter (TC 2.A.1.13) family.</text>
</comment>
<keyword evidence="4" id="KW-0472">Membrane</keyword>
<dbReference type="Proteomes" id="UP000178129">
    <property type="component" value="Unassembled WGS sequence"/>
</dbReference>
<feature type="transmembrane region" description="Helical" evidence="4">
    <location>
        <begin position="145"/>
        <end position="164"/>
    </location>
</feature>
<keyword evidence="4" id="KW-1133">Transmembrane helix</keyword>
<dbReference type="CDD" id="cd17352">
    <property type="entry name" value="MFS_MCT_SLC16"/>
    <property type="match status" value="1"/>
</dbReference>
<feature type="transmembrane region" description="Helical" evidence="4">
    <location>
        <begin position="200"/>
        <end position="220"/>
    </location>
</feature>
<keyword evidence="4" id="KW-0812">Transmembrane</keyword>
<dbReference type="PANTHER" id="PTHR11360:SF130">
    <property type="entry name" value="MAJOR FACILITATOR SUPERFAMILY (MFS) PROFILE DOMAIN-CONTAINING PROTEIN-RELATED"/>
    <property type="match status" value="1"/>
</dbReference>
<dbReference type="AlphaFoldDB" id="A0A1E1LJK4"/>
<dbReference type="InterPro" id="IPR050327">
    <property type="entry name" value="Proton-linked_MCT"/>
</dbReference>
<dbReference type="Gene3D" id="1.20.1250.20">
    <property type="entry name" value="MFS general substrate transporter like domains"/>
    <property type="match status" value="1"/>
</dbReference>
<feature type="transmembrane region" description="Helical" evidence="4">
    <location>
        <begin position="264"/>
        <end position="284"/>
    </location>
</feature>
<dbReference type="InParanoid" id="A0A1E1LJK4"/>
<reference evidence="7" key="1">
    <citation type="submission" date="2016-03" db="EMBL/GenBank/DDBJ databases">
        <authorList>
            <person name="Ploux O."/>
        </authorList>
    </citation>
    <scope>NUCLEOTIDE SEQUENCE [LARGE SCALE GENOMIC DNA]</scope>
    <source>
        <strain evidence="7">UK7</strain>
    </source>
</reference>
<keyword evidence="7" id="KW-1185">Reference proteome</keyword>
<feature type="transmembrane region" description="Helical" evidence="4">
    <location>
        <begin position="343"/>
        <end position="360"/>
    </location>
</feature>
<protein>
    <submittedName>
        <fullName evidence="6">Related to monocarboxylate transporter 4</fullName>
    </submittedName>
</protein>
<dbReference type="EMBL" id="FJUW01000057">
    <property type="protein sequence ID" value="CZT10675.1"/>
    <property type="molecule type" value="Genomic_DNA"/>
</dbReference>
<feature type="transmembrane region" description="Helical" evidence="4">
    <location>
        <begin position="305"/>
        <end position="328"/>
    </location>
</feature>
<feature type="domain" description="Major facilitator superfamily (MFS) profile" evidence="5">
    <location>
        <begin position="107"/>
        <end position="490"/>
    </location>
</feature>
<evidence type="ECO:0000256" key="3">
    <source>
        <dbReference type="SAM" id="MobiDB-lite"/>
    </source>
</evidence>
<proteinExistence type="inferred from homology"/>
<dbReference type="PROSITE" id="PS50850">
    <property type="entry name" value="MFS"/>
    <property type="match status" value="1"/>
</dbReference>
<feature type="transmembrane region" description="Helical" evidence="4">
    <location>
        <begin position="468"/>
        <end position="487"/>
    </location>
</feature>
<sequence>MTIPQPRLDSSGVNRTAEDGGQSIRASASLSSSYEIAQNGDVVEDLERKLTDMEKRDGDGIYAPRGDGWDGNVDDRKGRKEGGKVTRILTKSSWKDLGPPPDGGWFAWMQAAFGHLVIMNTWGFINSFGVFQTYYVTSLNRAPSDISWIGSIQIFFLFFVGTFTGRLTDAGYFRPVFLLGSVLAVFGTFMASLSTSYWQLFLAQGVCCGLGNGCLFCPSLSLLSTYFSSKRGLALGIGAAGSATGGMVFPAMVSSLLPKIGFPWTMRALGFIQLGCLVICNIGIKPRMPPRRTGALVDWKSFKEVTYVLFAIGMFFSFWAVYFAFYYVGSFARNVIGLPYKESVNLLIVMNGLGTIGRIVPGHVADRYWGPINTLTLFTFMTSILVLCWIAVGSKGGLYGWAVVYGTTAAGIQSLFPVALSSLTTDLTMAGTRMGMVFTIVSFAVLTGPPICGQLIQRKNGEYEYAMIFAGSVLMVGGGFLSAARFARSRELRAKI</sequence>
<dbReference type="InterPro" id="IPR036259">
    <property type="entry name" value="MFS_trans_sf"/>
</dbReference>
<dbReference type="InterPro" id="IPR011701">
    <property type="entry name" value="MFS"/>
</dbReference>
<evidence type="ECO:0000259" key="5">
    <source>
        <dbReference type="PROSITE" id="PS50850"/>
    </source>
</evidence>
<accession>A0A1E1LJK4</accession>
<evidence type="ECO:0000313" key="7">
    <source>
        <dbReference type="Proteomes" id="UP000178129"/>
    </source>
</evidence>
<feature type="region of interest" description="Disordered" evidence="3">
    <location>
        <begin position="1"/>
        <end position="30"/>
    </location>
</feature>
<evidence type="ECO:0000313" key="6">
    <source>
        <dbReference type="EMBL" id="CZT10675.1"/>
    </source>
</evidence>
<dbReference type="SUPFAM" id="SSF103473">
    <property type="entry name" value="MFS general substrate transporter"/>
    <property type="match status" value="1"/>
</dbReference>
<feature type="transmembrane region" description="Helical" evidence="4">
    <location>
        <begin position="105"/>
        <end position="125"/>
    </location>
</feature>
<dbReference type="InterPro" id="IPR020846">
    <property type="entry name" value="MFS_dom"/>
</dbReference>